<accession>A0ABT4A3V1</accession>
<evidence type="ECO:0000313" key="1">
    <source>
        <dbReference type="EMBL" id="MCY1076325.1"/>
    </source>
</evidence>
<gene>
    <name evidence="1" type="ORF">OV287_17755</name>
</gene>
<dbReference type="Proteomes" id="UP001207654">
    <property type="component" value="Unassembled WGS sequence"/>
</dbReference>
<reference evidence="1 2" key="1">
    <citation type="submission" date="2022-11" db="EMBL/GenBank/DDBJ databases">
        <title>Minimal conservation of predation-associated metabolite biosynthetic gene clusters underscores biosynthetic potential of Myxococcota including descriptions for ten novel species: Archangium lansinium sp. nov., Myxococcus landrumus sp. nov., Nannocystis bai.</title>
        <authorList>
            <person name="Ahearne A."/>
            <person name="Stevens C."/>
            <person name="Phillips K."/>
        </authorList>
    </citation>
    <scope>NUCLEOTIDE SEQUENCE [LARGE SCALE GENOMIC DNA]</scope>
    <source>
        <strain evidence="1 2">MIWBW</strain>
    </source>
</reference>
<name>A0ABT4A3V1_9BACT</name>
<comment type="caution">
    <text evidence="1">The sequence shown here is derived from an EMBL/GenBank/DDBJ whole genome shotgun (WGS) entry which is preliminary data.</text>
</comment>
<protein>
    <recommendedName>
        <fullName evidence="3">VOC family protein</fullName>
    </recommendedName>
</protein>
<dbReference type="EMBL" id="JAPNKA010000001">
    <property type="protein sequence ID" value="MCY1076325.1"/>
    <property type="molecule type" value="Genomic_DNA"/>
</dbReference>
<dbReference type="Gene3D" id="3.10.180.10">
    <property type="entry name" value="2,3-Dihydroxybiphenyl 1,2-Dioxygenase, domain 1"/>
    <property type="match status" value="1"/>
</dbReference>
<dbReference type="SUPFAM" id="SSF54593">
    <property type="entry name" value="Glyoxalase/Bleomycin resistance protein/Dihydroxybiphenyl dioxygenase"/>
    <property type="match status" value="1"/>
</dbReference>
<proteinExistence type="predicted"/>
<organism evidence="1 2">
    <name type="scientific">Archangium lansingense</name>
    <dbReference type="NCBI Taxonomy" id="2995310"/>
    <lineage>
        <taxon>Bacteria</taxon>
        <taxon>Pseudomonadati</taxon>
        <taxon>Myxococcota</taxon>
        <taxon>Myxococcia</taxon>
        <taxon>Myxococcales</taxon>
        <taxon>Cystobacterineae</taxon>
        <taxon>Archangiaceae</taxon>
        <taxon>Archangium</taxon>
    </lineage>
</organism>
<evidence type="ECO:0008006" key="3">
    <source>
        <dbReference type="Google" id="ProtNLM"/>
    </source>
</evidence>
<dbReference type="RefSeq" id="WP_267535219.1">
    <property type="nucleotide sequence ID" value="NZ_JAPNKA010000001.1"/>
</dbReference>
<dbReference type="InterPro" id="IPR029068">
    <property type="entry name" value="Glyas_Bleomycin-R_OHBP_Dase"/>
</dbReference>
<keyword evidence="2" id="KW-1185">Reference proteome</keyword>
<sequence>MSRFIWYDLMCSDLAGAKAFYSDIIGWKTEKFPGGDYELLKAGDRGVGGVMALPNELKRAPSSR</sequence>
<evidence type="ECO:0000313" key="2">
    <source>
        <dbReference type="Proteomes" id="UP001207654"/>
    </source>
</evidence>